<feature type="domain" description="Leucyl-tRNA synthetase editing" evidence="8">
    <location>
        <begin position="245"/>
        <end position="433"/>
    </location>
</feature>
<dbReference type="Proteomes" id="UP000177082">
    <property type="component" value="Unassembled WGS sequence"/>
</dbReference>
<gene>
    <name evidence="9" type="ORF">A2961_00145</name>
</gene>
<keyword evidence="7" id="KW-0030">Aminoacyl-tRNA synthetase</keyword>
<dbReference type="GO" id="GO:0002161">
    <property type="term" value="F:aminoacyl-tRNA deacylase activity"/>
    <property type="evidence" value="ECO:0007669"/>
    <property type="project" value="InterPro"/>
</dbReference>
<evidence type="ECO:0000256" key="1">
    <source>
        <dbReference type="ARBA" id="ARBA00005594"/>
    </source>
</evidence>
<comment type="similarity">
    <text evidence="1">Belongs to the class-I aminoacyl-tRNA synthetase family.</text>
</comment>
<name>A0A1F8BJN9_9BACT</name>
<evidence type="ECO:0000313" key="10">
    <source>
        <dbReference type="Proteomes" id="UP000177082"/>
    </source>
</evidence>
<dbReference type="PANTHER" id="PTHR43740:SF2">
    <property type="entry name" value="LEUCINE--TRNA LIGASE, MITOCHONDRIAL"/>
    <property type="match status" value="1"/>
</dbReference>
<keyword evidence="6" id="KW-0648">Protein biosynthesis</keyword>
<evidence type="ECO:0000256" key="5">
    <source>
        <dbReference type="ARBA" id="ARBA00022840"/>
    </source>
</evidence>
<feature type="non-terminal residue" evidence="9">
    <location>
        <position position="617"/>
    </location>
</feature>
<evidence type="ECO:0000256" key="7">
    <source>
        <dbReference type="ARBA" id="ARBA00023146"/>
    </source>
</evidence>
<dbReference type="Pfam" id="PF13603">
    <property type="entry name" value="tRNA-synt_1_2"/>
    <property type="match status" value="1"/>
</dbReference>
<dbReference type="InterPro" id="IPR009008">
    <property type="entry name" value="Val/Leu/Ile-tRNA-synth_edit"/>
</dbReference>
<evidence type="ECO:0000256" key="3">
    <source>
        <dbReference type="ARBA" id="ARBA00022598"/>
    </source>
</evidence>
<dbReference type="GO" id="GO:0005524">
    <property type="term" value="F:ATP binding"/>
    <property type="evidence" value="ECO:0007669"/>
    <property type="project" value="UniProtKB-KW"/>
</dbReference>
<evidence type="ECO:0000313" key="9">
    <source>
        <dbReference type="EMBL" id="OGM64287.1"/>
    </source>
</evidence>
<evidence type="ECO:0000256" key="2">
    <source>
        <dbReference type="ARBA" id="ARBA00013164"/>
    </source>
</evidence>
<comment type="caution">
    <text evidence="9">The sequence shown here is derived from an EMBL/GenBank/DDBJ whole genome shotgun (WGS) entry which is preliminary data.</text>
</comment>
<dbReference type="GO" id="GO:0005829">
    <property type="term" value="C:cytosol"/>
    <property type="evidence" value="ECO:0007669"/>
    <property type="project" value="TreeGrafter"/>
</dbReference>
<dbReference type="GO" id="GO:0006429">
    <property type="term" value="P:leucyl-tRNA aminoacylation"/>
    <property type="evidence" value="ECO:0007669"/>
    <property type="project" value="InterPro"/>
</dbReference>
<dbReference type="PROSITE" id="PS00178">
    <property type="entry name" value="AA_TRNA_LIGASE_I"/>
    <property type="match status" value="1"/>
</dbReference>
<sequence length="617" mass="71432">MKKKISYNYNKIEAKWQQRWLKDKIYSPDFLVSNNKFYNLYMFPYPSAEGLHAGHAFSSTGSDVFGRFMRMKGKKVFQPMGYDSFGIHPENYAIKTGEQPQTMLSRTIPHFTEQFKSLGHGYDWSKSLTTSDLNYYKWTQWLFVEMFKAGLAYRKKMEVNFCPSCKTVLADEQVMTPAQAGKDPKKIDGSPVENPEETKVCERCGTVVEKRDLEQWLFRITDYADRLLKGLSKINWPEKIKTAQKNWIGKKEGINITYSIKKANKTITVWTSRPDTNFGATFIVVAPEYVQKNLVRLISSDRSKKVEEYIKSSLNRSKDDRMSEGREKTGVFTGLFAINQLNGNKMPIWVSDFVLMDVGTGAVVGVPGHDKRDFAFAKKFDLPVVRVVMGSDHDKSDITRISQVQEEEGIMVNSEFLNGLDIHEATIKMMDYLERNGWGKRVTSYHLRDWLISRQRYWGPPIPMIYCESCAKSKRSYFTEMTSLPAEATVEVDRSNDWDHFGWYPEENLPVELPEIEDYKPEGKGRGPLANHPEFYKVVCPKCKEAARRETDVSDTFLDSSWYFLRYPSVGVSRLPWDVEITRKWLPTDLYFGGAEHAVLHLMYARFVTMVLHDLKY</sequence>
<evidence type="ECO:0000256" key="6">
    <source>
        <dbReference type="ARBA" id="ARBA00022917"/>
    </source>
</evidence>
<evidence type="ECO:0000256" key="4">
    <source>
        <dbReference type="ARBA" id="ARBA00022741"/>
    </source>
</evidence>
<dbReference type="SUPFAM" id="SSF52374">
    <property type="entry name" value="Nucleotidylyl transferase"/>
    <property type="match status" value="1"/>
</dbReference>
<evidence type="ECO:0000259" key="8">
    <source>
        <dbReference type="Pfam" id="PF13603"/>
    </source>
</evidence>
<dbReference type="GO" id="GO:0004823">
    <property type="term" value="F:leucine-tRNA ligase activity"/>
    <property type="evidence" value="ECO:0007669"/>
    <property type="project" value="UniProtKB-EC"/>
</dbReference>
<reference evidence="9 10" key="1">
    <citation type="journal article" date="2016" name="Nat. Commun.">
        <title>Thousands of microbial genomes shed light on interconnected biogeochemical processes in an aquifer system.</title>
        <authorList>
            <person name="Anantharaman K."/>
            <person name="Brown C.T."/>
            <person name="Hug L.A."/>
            <person name="Sharon I."/>
            <person name="Castelle C.J."/>
            <person name="Probst A.J."/>
            <person name="Thomas B.C."/>
            <person name="Singh A."/>
            <person name="Wilkins M.J."/>
            <person name="Karaoz U."/>
            <person name="Brodie E.L."/>
            <person name="Williams K.H."/>
            <person name="Hubbard S.S."/>
            <person name="Banfield J.F."/>
        </authorList>
    </citation>
    <scope>NUCLEOTIDE SEQUENCE [LARGE SCALE GENOMIC DNA]</scope>
</reference>
<dbReference type="PRINTS" id="PR00985">
    <property type="entry name" value="TRNASYNTHLEU"/>
</dbReference>
<keyword evidence="5" id="KW-0067">ATP-binding</keyword>
<dbReference type="EC" id="6.1.1.4" evidence="2"/>
<keyword evidence="4" id="KW-0547">Nucleotide-binding</keyword>
<keyword evidence="3" id="KW-0436">Ligase</keyword>
<dbReference type="AlphaFoldDB" id="A0A1F8BJN9"/>
<organism evidence="9 10">
    <name type="scientific">Candidatus Woesebacteria bacterium RIFCSPLOWO2_01_FULL_39_21</name>
    <dbReference type="NCBI Taxonomy" id="1802519"/>
    <lineage>
        <taxon>Bacteria</taxon>
        <taxon>Candidatus Woeseibacteriota</taxon>
    </lineage>
</organism>
<dbReference type="InterPro" id="IPR001412">
    <property type="entry name" value="aa-tRNA-synth_I_CS"/>
</dbReference>
<dbReference type="STRING" id="1802519.A2961_00145"/>
<dbReference type="EMBL" id="MGHF01000007">
    <property type="protein sequence ID" value="OGM64287.1"/>
    <property type="molecule type" value="Genomic_DNA"/>
</dbReference>
<accession>A0A1F8BJN9</accession>
<protein>
    <recommendedName>
        <fullName evidence="2">leucine--tRNA ligase</fullName>
        <ecNumber evidence="2">6.1.1.4</ecNumber>
    </recommendedName>
</protein>
<dbReference type="InterPro" id="IPR014729">
    <property type="entry name" value="Rossmann-like_a/b/a_fold"/>
</dbReference>
<dbReference type="PANTHER" id="PTHR43740">
    <property type="entry name" value="LEUCYL-TRNA SYNTHETASE"/>
    <property type="match status" value="1"/>
</dbReference>
<dbReference type="InterPro" id="IPR002302">
    <property type="entry name" value="Leu-tRNA-ligase"/>
</dbReference>
<dbReference type="Gene3D" id="3.40.50.620">
    <property type="entry name" value="HUPs"/>
    <property type="match status" value="2"/>
</dbReference>
<dbReference type="Gene3D" id="3.90.740.10">
    <property type="entry name" value="Valyl/Leucyl/Isoleucyl-tRNA synthetase, editing domain"/>
    <property type="match status" value="1"/>
</dbReference>
<dbReference type="SUPFAM" id="SSF50677">
    <property type="entry name" value="ValRS/IleRS/LeuRS editing domain"/>
    <property type="match status" value="1"/>
</dbReference>
<dbReference type="InterPro" id="IPR025709">
    <property type="entry name" value="Leu_tRNA-synth_edit"/>
</dbReference>
<proteinExistence type="inferred from homology"/>